<keyword evidence="4 16" id="KW-0808">Transferase</keyword>
<comment type="similarity">
    <text evidence="1 16">Belongs to the DNA polymerase type-A family.</text>
</comment>
<evidence type="ECO:0000256" key="6">
    <source>
        <dbReference type="ARBA" id="ARBA00022705"/>
    </source>
</evidence>
<dbReference type="Pfam" id="PF01367">
    <property type="entry name" value="5_3_exonuc"/>
    <property type="match status" value="1"/>
</dbReference>
<dbReference type="SMART" id="SM00474">
    <property type="entry name" value="35EXOc"/>
    <property type="match status" value="1"/>
</dbReference>
<evidence type="ECO:0000313" key="21">
    <source>
        <dbReference type="Proteomes" id="UP000320393"/>
    </source>
</evidence>
<keyword evidence="8 16" id="KW-0227">DNA damage</keyword>
<dbReference type="GO" id="GO:0008408">
    <property type="term" value="F:3'-5' exonuclease activity"/>
    <property type="evidence" value="ECO:0007669"/>
    <property type="project" value="InterPro"/>
</dbReference>
<dbReference type="InterPro" id="IPR008918">
    <property type="entry name" value="HhH2"/>
</dbReference>
<dbReference type="GO" id="GO:0008409">
    <property type="term" value="F:5'-3' exonuclease activity"/>
    <property type="evidence" value="ECO:0007669"/>
    <property type="project" value="InterPro"/>
</dbReference>
<dbReference type="InterPro" id="IPR002562">
    <property type="entry name" value="3'-5'_exonuclease_dom"/>
</dbReference>
<keyword evidence="7" id="KW-0540">Nuclease</keyword>
<organism evidence="20 21">
    <name type="scientific">Candidatus Segetimicrobium genomatis</name>
    <dbReference type="NCBI Taxonomy" id="2569760"/>
    <lineage>
        <taxon>Bacteria</taxon>
        <taxon>Bacillati</taxon>
        <taxon>Candidatus Sysuimicrobiota</taxon>
        <taxon>Candidatus Sysuimicrobiia</taxon>
        <taxon>Candidatus Sysuimicrobiales</taxon>
        <taxon>Candidatus Segetimicrobiaceae</taxon>
        <taxon>Candidatus Segetimicrobium</taxon>
    </lineage>
</organism>
<evidence type="ECO:0000256" key="2">
    <source>
        <dbReference type="ARBA" id="ARBA00012417"/>
    </source>
</evidence>
<dbReference type="PANTHER" id="PTHR10133">
    <property type="entry name" value="DNA POLYMERASE I"/>
    <property type="match status" value="1"/>
</dbReference>
<dbReference type="InterPro" id="IPR036279">
    <property type="entry name" value="5-3_exonuclease_C_sf"/>
</dbReference>
<proteinExistence type="inferred from homology"/>
<dbReference type="GO" id="GO:0006302">
    <property type="term" value="P:double-strand break repair"/>
    <property type="evidence" value="ECO:0007669"/>
    <property type="project" value="TreeGrafter"/>
</dbReference>
<keyword evidence="5 16" id="KW-0548">Nucleotidyltransferase</keyword>
<keyword evidence="10" id="KW-0269">Exonuclease</keyword>
<dbReference type="NCBIfam" id="NF004397">
    <property type="entry name" value="PRK05755.1"/>
    <property type="match status" value="1"/>
</dbReference>
<dbReference type="InterPro" id="IPR036397">
    <property type="entry name" value="RNaseH_sf"/>
</dbReference>
<dbReference type="CDD" id="cd06140">
    <property type="entry name" value="DNA_polA_I_Bacillus_like_exo"/>
    <property type="match status" value="1"/>
</dbReference>
<dbReference type="CDD" id="cd09859">
    <property type="entry name" value="PIN_53EXO"/>
    <property type="match status" value="1"/>
</dbReference>
<comment type="caution">
    <text evidence="20">The sequence shown here is derived from an EMBL/GenBank/DDBJ whole genome shotgun (WGS) entry which is preliminary data.</text>
</comment>
<evidence type="ECO:0000256" key="9">
    <source>
        <dbReference type="ARBA" id="ARBA00022801"/>
    </source>
</evidence>
<evidence type="ECO:0000256" key="15">
    <source>
        <dbReference type="NCBIfam" id="TIGR00593"/>
    </source>
</evidence>
<dbReference type="Pfam" id="PF00476">
    <property type="entry name" value="DNA_pol_A"/>
    <property type="match status" value="1"/>
</dbReference>
<dbReference type="InterPro" id="IPR002421">
    <property type="entry name" value="5-3_exonuclease"/>
</dbReference>
<protein>
    <recommendedName>
        <fullName evidence="3 15">DNA polymerase I</fullName>
        <ecNumber evidence="2 15">2.7.7.7</ecNumber>
    </recommendedName>
</protein>
<evidence type="ECO:0000256" key="13">
    <source>
        <dbReference type="ARBA" id="ARBA00023204"/>
    </source>
</evidence>
<dbReference type="FunFam" id="3.40.50.1010:FF:000001">
    <property type="entry name" value="DNA polymerase I"/>
    <property type="match status" value="1"/>
</dbReference>
<dbReference type="InterPro" id="IPR029060">
    <property type="entry name" value="PIN-like_dom_sf"/>
</dbReference>
<dbReference type="EMBL" id="VBAM01000236">
    <property type="protein sequence ID" value="TMJ11350.1"/>
    <property type="molecule type" value="Genomic_DNA"/>
</dbReference>
<dbReference type="AlphaFoldDB" id="A0A537LTL9"/>
<keyword evidence="9" id="KW-0378">Hydrolase</keyword>
<evidence type="ECO:0000256" key="14">
    <source>
        <dbReference type="ARBA" id="ARBA00049244"/>
    </source>
</evidence>
<evidence type="ECO:0000256" key="8">
    <source>
        <dbReference type="ARBA" id="ARBA00022763"/>
    </source>
</evidence>
<evidence type="ECO:0000256" key="3">
    <source>
        <dbReference type="ARBA" id="ARBA00020311"/>
    </source>
</evidence>
<dbReference type="NCBIfam" id="TIGR00593">
    <property type="entry name" value="pola"/>
    <property type="match status" value="1"/>
</dbReference>
<dbReference type="EC" id="2.7.7.7" evidence="2 15"/>
<dbReference type="SUPFAM" id="SSF53098">
    <property type="entry name" value="Ribonuclease H-like"/>
    <property type="match status" value="1"/>
</dbReference>
<dbReference type="Gene3D" id="3.30.420.10">
    <property type="entry name" value="Ribonuclease H-like superfamily/Ribonuclease H"/>
    <property type="match status" value="1"/>
</dbReference>
<dbReference type="Gene3D" id="3.40.50.1010">
    <property type="entry name" value="5'-nuclease"/>
    <property type="match status" value="1"/>
</dbReference>
<dbReference type="Pfam" id="PF02739">
    <property type="entry name" value="5_3_exonuc_N"/>
    <property type="match status" value="1"/>
</dbReference>
<dbReference type="Gene3D" id="1.20.1060.10">
    <property type="entry name" value="Taq DNA Polymerase, Chain T, domain 4"/>
    <property type="match status" value="1"/>
</dbReference>
<evidence type="ECO:0000259" key="17">
    <source>
        <dbReference type="SMART" id="SM00474"/>
    </source>
</evidence>
<evidence type="ECO:0000256" key="4">
    <source>
        <dbReference type="ARBA" id="ARBA00022679"/>
    </source>
</evidence>
<dbReference type="InterPro" id="IPR002298">
    <property type="entry name" value="DNA_polymerase_A"/>
</dbReference>
<accession>A0A537LTL9</accession>
<dbReference type="SUPFAM" id="SSF56672">
    <property type="entry name" value="DNA/RNA polymerases"/>
    <property type="match status" value="1"/>
</dbReference>
<sequence length="781" mass="85594">MPARSDHPLLMLIDANGLVYRAFFALPYFTTSDNQPTNAVYGFSTMLLKVLEEESPDYVAVAFDRPGPTFRHEAYAEYKATRQKMPDDLRPQIGLAKEVVEALRLPVFEVAGFEADDVIGALARQAEARGIDVLIVTGDLDALQLVSPRTRVMMTSRGISETTLYDEAAVRERFGIAPPQIPDLKSLKGDPTDNIPGVPGVGEKTASRLLAGYPSVEALLDALDGLPDAKLRKRLAEHREQILQSKRLATIVTDLDVQLDLEFLRRRPPDLDQVKALFTSLEFKTLLERLGVTAPAPQSRGTYRTVGPEAVAGLLNGTARLAIALASDPGHPLTARLRGIAVSPQAGEGAYVADGAGIPRPLAALLERQEVPKLSQDIKRDRLLLESAGLHPRGFAFDVSLASYLLDPGKRTHTLESAAWQYLGWRLGGDGTEGDGLALGQSAPESAAEQADAVGRLAEILEPRLAERELLPLYREIELPLIDVLARMETVGVAIDVEALRTLSVTLRARLDALTGEIYRLAGTEFNIGSPKQLAFVLFEKLQLPTVKRTKTGFSTDAEVLEQLAPRHEVVARILEHRELSKLLSTYVDVLPGMIDPRTGRLHTTFNQTVASTGRLVTTDPNLQNIPIRSDAGRQIRRAFVPGRPDHVLLSADYAQIELRVLAHITGDPGLLEAFGGGGDIHAVTAAEVFGVLADGVTPDQRRLAKVFNYGIAYGISDFGLAAQLGIGREEARQFMDTYFARYPKVAEYMQRTVEVARRQGYVTTLLNRRRYLPDILSRNR</sequence>
<feature type="non-terminal residue" evidence="20">
    <location>
        <position position="781"/>
    </location>
</feature>
<keyword evidence="6 16" id="KW-0235">DNA replication</keyword>
<keyword evidence="13 16" id="KW-0234">DNA repair</keyword>
<reference evidence="20 21" key="1">
    <citation type="journal article" date="2019" name="Nat. Microbiol.">
        <title>Mediterranean grassland soil C-N compound turnover is dependent on rainfall and depth, and is mediated by genomically divergent microorganisms.</title>
        <authorList>
            <person name="Diamond S."/>
            <person name="Andeer P.F."/>
            <person name="Li Z."/>
            <person name="Crits-Christoph A."/>
            <person name="Burstein D."/>
            <person name="Anantharaman K."/>
            <person name="Lane K.R."/>
            <person name="Thomas B.C."/>
            <person name="Pan C."/>
            <person name="Northen T.R."/>
            <person name="Banfield J.F."/>
        </authorList>
    </citation>
    <scope>NUCLEOTIDE SEQUENCE [LARGE SCALE GENOMIC DNA]</scope>
    <source>
        <strain evidence="20">NP_5</strain>
    </source>
</reference>
<dbReference type="InterPro" id="IPR001098">
    <property type="entry name" value="DNA-dir_DNA_pol_A_palm_dom"/>
</dbReference>
<gene>
    <name evidence="16 20" type="primary">polA</name>
    <name evidence="20" type="ORF">E6H02_07020</name>
</gene>
<evidence type="ECO:0000259" key="18">
    <source>
        <dbReference type="SMART" id="SM00475"/>
    </source>
</evidence>
<comment type="catalytic activity">
    <reaction evidence="14 16">
        <text>DNA(n) + a 2'-deoxyribonucleoside 5'-triphosphate = DNA(n+1) + diphosphate</text>
        <dbReference type="Rhea" id="RHEA:22508"/>
        <dbReference type="Rhea" id="RHEA-COMP:17339"/>
        <dbReference type="Rhea" id="RHEA-COMP:17340"/>
        <dbReference type="ChEBI" id="CHEBI:33019"/>
        <dbReference type="ChEBI" id="CHEBI:61560"/>
        <dbReference type="ChEBI" id="CHEBI:173112"/>
        <dbReference type="EC" id="2.7.7.7"/>
    </reaction>
</comment>
<dbReference type="SUPFAM" id="SSF47807">
    <property type="entry name" value="5' to 3' exonuclease, C-terminal subdomain"/>
    <property type="match status" value="1"/>
</dbReference>
<evidence type="ECO:0000259" key="19">
    <source>
        <dbReference type="SMART" id="SM00482"/>
    </source>
</evidence>
<dbReference type="Gene3D" id="1.10.150.20">
    <property type="entry name" value="5' to 3' exonuclease, C-terminal subdomain"/>
    <property type="match status" value="2"/>
</dbReference>
<dbReference type="PROSITE" id="PS00447">
    <property type="entry name" value="DNA_POLYMERASE_A"/>
    <property type="match status" value="1"/>
</dbReference>
<evidence type="ECO:0000256" key="10">
    <source>
        <dbReference type="ARBA" id="ARBA00022839"/>
    </source>
</evidence>
<dbReference type="CDD" id="cd08637">
    <property type="entry name" value="DNA_pol_A_pol_I_C"/>
    <property type="match status" value="1"/>
</dbReference>
<dbReference type="InterPro" id="IPR019760">
    <property type="entry name" value="DNA-dir_DNA_pol_A_CS"/>
</dbReference>
<dbReference type="InterPro" id="IPR054690">
    <property type="entry name" value="DNA_polI_exonuclease"/>
</dbReference>
<dbReference type="CDD" id="cd09898">
    <property type="entry name" value="H3TH_53EXO"/>
    <property type="match status" value="1"/>
</dbReference>
<dbReference type="InterPro" id="IPR018320">
    <property type="entry name" value="DNA_polymerase_1"/>
</dbReference>
<dbReference type="GO" id="GO:0006261">
    <property type="term" value="P:DNA-templated DNA replication"/>
    <property type="evidence" value="ECO:0007669"/>
    <property type="project" value="UniProtKB-UniRule"/>
</dbReference>
<feature type="domain" description="5'-3' exonuclease" evidence="18">
    <location>
        <begin position="6"/>
        <end position="267"/>
    </location>
</feature>
<dbReference type="InterPro" id="IPR012337">
    <property type="entry name" value="RNaseH-like_sf"/>
</dbReference>
<dbReference type="PANTHER" id="PTHR10133:SF27">
    <property type="entry name" value="DNA POLYMERASE NU"/>
    <property type="match status" value="1"/>
</dbReference>
<evidence type="ECO:0000256" key="7">
    <source>
        <dbReference type="ARBA" id="ARBA00022722"/>
    </source>
</evidence>
<evidence type="ECO:0000256" key="16">
    <source>
        <dbReference type="RuleBase" id="RU004460"/>
    </source>
</evidence>
<feature type="domain" description="DNA-directed DNA polymerase family A palm" evidence="19">
    <location>
        <begin position="633"/>
        <end position="781"/>
    </location>
</feature>
<evidence type="ECO:0000313" key="20">
    <source>
        <dbReference type="EMBL" id="TMJ11350.1"/>
    </source>
</evidence>
<dbReference type="InterPro" id="IPR020045">
    <property type="entry name" value="DNA_polI_H3TH"/>
</dbReference>
<dbReference type="SUPFAM" id="SSF88723">
    <property type="entry name" value="PIN domain-like"/>
    <property type="match status" value="1"/>
</dbReference>
<dbReference type="PRINTS" id="PR00868">
    <property type="entry name" value="DNAPOLI"/>
</dbReference>
<dbReference type="FunFam" id="1.10.150.20:FF:000003">
    <property type="entry name" value="DNA polymerase I"/>
    <property type="match status" value="1"/>
</dbReference>
<dbReference type="Gene3D" id="3.30.70.370">
    <property type="match status" value="1"/>
</dbReference>
<dbReference type="SMART" id="SM00279">
    <property type="entry name" value="HhH2"/>
    <property type="match status" value="1"/>
</dbReference>
<dbReference type="GO" id="GO:0003677">
    <property type="term" value="F:DNA binding"/>
    <property type="evidence" value="ECO:0007669"/>
    <property type="project" value="UniProtKB-UniRule"/>
</dbReference>
<keyword evidence="11 16" id="KW-0239">DNA-directed DNA polymerase</keyword>
<dbReference type="GO" id="GO:0003887">
    <property type="term" value="F:DNA-directed DNA polymerase activity"/>
    <property type="evidence" value="ECO:0007669"/>
    <property type="project" value="UniProtKB-UniRule"/>
</dbReference>
<evidence type="ECO:0000256" key="11">
    <source>
        <dbReference type="ARBA" id="ARBA00022932"/>
    </source>
</evidence>
<dbReference type="SMART" id="SM00475">
    <property type="entry name" value="53EXOc"/>
    <property type="match status" value="1"/>
</dbReference>
<evidence type="ECO:0000256" key="5">
    <source>
        <dbReference type="ARBA" id="ARBA00022695"/>
    </source>
</evidence>
<evidence type="ECO:0000256" key="12">
    <source>
        <dbReference type="ARBA" id="ARBA00023125"/>
    </source>
</evidence>
<dbReference type="Proteomes" id="UP000320393">
    <property type="component" value="Unassembled WGS sequence"/>
</dbReference>
<name>A0A537LTL9_9BACT</name>
<keyword evidence="12 16" id="KW-0238">DNA-binding</keyword>
<dbReference type="InterPro" id="IPR020046">
    <property type="entry name" value="5-3_exonucl_a-hlix_arch_N"/>
</dbReference>
<feature type="domain" description="3'-5' exonuclease" evidence="17">
    <location>
        <begin position="303"/>
        <end position="466"/>
    </location>
</feature>
<dbReference type="FunFam" id="1.10.150.20:FF:000002">
    <property type="entry name" value="DNA polymerase I"/>
    <property type="match status" value="1"/>
</dbReference>
<dbReference type="SMART" id="SM00482">
    <property type="entry name" value="POLAc"/>
    <property type="match status" value="1"/>
</dbReference>
<evidence type="ECO:0000256" key="1">
    <source>
        <dbReference type="ARBA" id="ARBA00007705"/>
    </source>
</evidence>
<dbReference type="FunFam" id="1.20.1060.10:FF:000001">
    <property type="entry name" value="DNA polymerase I"/>
    <property type="match status" value="1"/>
</dbReference>
<dbReference type="Pfam" id="PF22619">
    <property type="entry name" value="DNA_polI_exo1"/>
    <property type="match status" value="1"/>
</dbReference>
<dbReference type="InterPro" id="IPR043502">
    <property type="entry name" value="DNA/RNA_pol_sf"/>
</dbReference>